<accession>A0A7S4IYL5</accession>
<sequence>MKQTIYDIVVFLSLVCFSCSFTPLQLCSRPCSPSTDTRTLLSTPLSVIDSKMISADRTSPSLVEQRKRDWIERSIVYYSKAMRRDHRSQTRNGEGTKLEEDETFVRMAQRHYFAFQQIKRGHCSHAEAIYRRAIDEISSEEAQCDHAKLATTTLLLALVLQRTGDIKAARSVFQRFFVITLRENKDPDVECACSAKVLGAYALFEMKNGSKRKSLVIANQAVQFDKSLSKILDWKQFRDAKELYELPGYDS</sequence>
<evidence type="ECO:0000313" key="2">
    <source>
        <dbReference type="EMBL" id="CAE2243385.1"/>
    </source>
</evidence>
<dbReference type="SUPFAM" id="SSF48452">
    <property type="entry name" value="TPR-like"/>
    <property type="match status" value="1"/>
</dbReference>
<reference evidence="2" key="1">
    <citation type="submission" date="2021-01" db="EMBL/GenBank/DDBJ databases">
        <authorList>
            <person name="Corre E."/>
            <person name="Pelletier E."/>
            <person name="Niang G."/>
            <person name="Scheremetjew M."/>
            <person name="Finn R."/>
            <person name="Kale V."/>
            <person name="Holt S."/>
            <person name="Cochrane G."/>
            <person name="Meng A."/>
            <person name="Brown T."/>
            <person name="Cohen L."/>
        </authorList>
    </citation>
    <scope>NUCLEOTIDE SEQUENCE</scope>
    <source>
        <strain evidence="2">Isolate 1302-5</strain>
    </source>
</reference>
<dbReference type="EMBL" id="HBKQ01025603">
    <property type="protein sequence ID" value="CAE2243385.1"/>
    <property type="molecule type" value="Transcribed_RNA"/>
</dbReference>
<evidence type="ECO:0000256" key="1">
    <source>
        <dbReference type="SAM" id="SignalP"/>
    </source>
</evidence>
<name>A0A7S4IYL5_9STRA</name>
<dbReference type="Gene3D" id="1.25.40.10">
    <property type="entry name" value="Tetratricopeptide repeat domain"/>
    <property type="match status" value="1"/>
</dbReference>
<organism evidence="2">
    <name type="scientific">Odontella aurita</name>
    <dbReference type="NCBI Taxonomy" id="265563"/>
    <lineage>
        <taxon>Eukaryota</taxon>
        <taxon>Sar</taxon>
        <taxon>Stramenopiles</taxon>
        <taxon>Ochrophyta</taxon>
        <taxon>Bacillariophyta</taxon>
        <taxon>Mediophyceae</taxon>
        <taxon>Biddulphiophycidae</taxon>
        <taxon>Eupodiscales</taxon>
        <taxon>Odontellaceae</taxon>
        <taxon>Odontella</taxon>
    </lineage>
</organism>
<proteinExistence type="predicted"/>
<gene>
    <name evidence="2" type="ORF">OAUR00152_LOCUS17353</name>
</gene>
<feature type="signal peptide" evidence="1">
    <location>
        <begin position="1"/>
        <end position="20"/>
    </location>
</feature>
<keyword evidence="1" id="KW-0732">Signal</keyword>
<dbReference type="AlphaFoldDB" id="A0A7S4IYL5"/>
<dbReference type="InterPro" id="IPR011990">
    <property type="entry name" value="TPR-like_helical_dom_sf"/>
</dbReference>
<feature type="chain" id="PRO_5031522328" evidence="1">
    <location>
        <begin position="21"/>
        <end position="251"/>
    </location>
</feature>
<protein>
    <submittedName>
        <fullName evidence="2">Uncharacterized protein</fullName>
    </submittedName>
</protein>